<dbReference type="PANTHER" id="PTHR10357:SF179">
    <property type="entry name" value="NEUTRAL AND BASIC AMINO ACID TRANSPORT PROTEIN RBAT"/>
    <property type="match status" value="1"/>
</dbReference>
<keyword evidence="2" id="KW-0732">Signal</keyword>
<keyword evidence="5" id="KW-1185">Reference proteome</keyword>
<dbReference type="OrthoDB" id="9805159at2"/>
<dbReference type="AlphaFoldDB" id="A0A5C1QD54"/>
<proteinExistence type="inferred from homology"/>
<dbReference type="SUPFAM" id="SSF51445">
    <property type="entry name" value="(Trans)glycosidases"/>
    <property type="match status" value="1"/>
</dbReference>
<dbReference type="Gene3D" id="2.60.40.1120">
    <property type="entry name" value="Carboxypeptidase-like, regulatory domain"/>
    <property type="match status" value="1"/>
</dbReference>
<sequence length="844" mass="94017">MKKLLKNIFSTMLLLFLVTSCGNVLTGSDTEKFVSSDELAVSRSLNSEDDSWIQSSSIYQVYVKAFNDTDGNGIGDLKGVKNKIPYLKSLGVKTIWLMPVFEADSYHGYNTNNYYQVRGDYGNNQDLKDLVDEAHNNGMKLILDLVVNHTGYNVSYFNDYSKTDWYCWQNPDLNYGNDSTWSSIQNWETPWGGGSVMQWDTKLNRGNFYSVFGYDMPDLNYRNPEVVSEVKNIMKFWVETADVDGFRCDAARYLVEEGQGVQKDLDATHSLWKEFRASLQSVKPSAILLAEAPTETSEQLVGYYGDGDEFNTAFHFGLQYKLVSAFKDGYRQGAMLTDLYDVQGNLPTGSIDTIFLSNHDAFAGQRIGYQMDMNIGKMKGAASLYILLSGIPAVYYAEELGYNNLNGEVGGDDPLRGDINWADVETQENDPSSMLNHYKGLFNIRNSYDALRSGISMFASSYDGSWDSVDQNSDTMAIFREYYGEKILVVHNFSSNDREISVDLESSSLTFSPGEEAYILMGNGVGSQGNTVTDLNKNFYSLGSVPGLTTVVIFFGDIDSYRDVNGKFPTYGTSTVDPGWDSLYLRGTFNSWGTTAMSKVGDVWSVQATFAQGGRFKFDRDGDWQRNYGAGNIENVAVFTGDDIYIPSAGTWTVSLNESTLEYSMSTEPIETYSVSGQILEDDKGLSGVTVSLGSKSTLTDSNGYYSFSNISTGSYVLSPVKSGYIFSPVSQNVNVVDEGIIVSNIIGTFSTTTDLTVHFGEWESATTYSIHPWDGLSGDIVMEYEKLENGIHWWVATIPNAPTHFMFCFNNSNNNWDGGNRSYDSQASEIFIKAWDNTVYTSR</sequence>
<protein>
    <recommendedName>
        <fullName evidence="3">Glycosyl hydrolase family 13 catalytic domain-containing protein</fullName>
    </recommendedName>
</protein>
<evidence type="ECO:0000256" key="2">
    <source>
        <dbReference type="SAM" id="SignalP"/>
    </source>
</evidence>
<dbReference type="GO" id="GO:0004556">
    <property type="term" value="F:alpha-amylase activity"/>
    <property type="evidence" value="ECO:0007669"/>
    <property type="project" value="TreeGrafter"/>
</dbReference>
<reference evidence="4 5" key="2">
    <citation type="submission" date="2019-09" db="EMBL/GenBank/DDBJ databases">
        <title>Complete Genome Sequence and Methylome Analysis of free living Spirochaetas.</title>
        <authorList>
            <person name="Leshcheva N."/>
            <person name="Mikheeva N."/>
        </authorList>
    </citation>
    <scope>NUCLEOTIDE SEQUENCE [LARGE SCALE GENOMIC DNA]</scope>
    <source>
        <strain evidence="4 5">P</strain>
    </source>
</reference>
<feature type="signal peptide" evidence="2">
    <location>
        <begin position="1"/>
        <end position="22"/>
    </location>
</feature>
<dbReference type="SMART" id="SM00642">
    <property type="entry name" value="Aamy"/>
    <property type="match status" value="1"/>
</dbReference>
<dbReference type="Pfam" id="PF22904">
    <property type="entry name" value="NOMO1-like_2nd"/>
    <property type="match status" value="1"/>
</dbReference>
<comment type="similarity">
    <text evidence="1">Belongs to the glycosyl hydrolase 13 family.</text>
</comment>
<gene>
    <name evidence="4" type="ORF">EW093_09855</name>
</gene>
<dbReference type="Gene3D" id="3.90.400.10">
    <property type="entry name" value="Oligo-1,6-glucosidase, Domain 2"/>
    <property type="match status" value="1"/>
</dbReference>
<dbReference type="SUPFAM" id="SSF49478">
    <property type="entry name" value="Cna protein B-type domain"/>
    <property type="match status" value="1"/>
</dbReference>
<dbReference type="PANTHER" id="PTHR10357">
    <property type="entry name" value="ALPHA-AMYLASE FAMILY MEMBER"/>
    <property type="match status" value="1"/>
</dbReference>
<evidence type="ECO:0000256" key="1">
    <source>
        <dbReference type="ARBA" id="ARBA00008061"/>
    </source>
</evidence>
<dbReference type="GO" id="GO:0009313">
    <property type="term" value="P:oligosaccharide catabolic process"/>
    <property type="evidence" value="ECO:0007669"/>
    <property type="project" value="TreeGrafter"/>
</dbReference>
<feature type="domain" description="Glycosyl hydrolase family 13 catalytic" evidence="3">
    <location>
        <begin position="60"/>
        <end position="445"/>
    </location>
</feature>
<dbReference type="PROSITE" id="PS51257">
    <property type="entry name" value="PROKAR_LIPOPROTEIN"/>
    <property type="match status" value="1"/>
</dbReference>
<evidence type="ECO:0000313" key="5">
    <source>
        <dbReference type="Proteomes" id="UP000323824"/>
    </source>
</evidence>
<dbReference type="Pfam" id="PF00128">
    <property type="entry name" value="Alpha-amylase"/>
    <property type="match status" value="1"/>
</dbReference>
<evidence type="ECO:0000313" key="4">
    <source>
        <dbReference type="EMBL" id="QEN05000.1"/>
    </source>
</evidence>
<dbReference type="Gene3D" id="2.60.40.3620">
    <property type="match status" value="1"/>
</dbReference>
<dbReference type="Proteomes" id="UP000323824">
    <property type="component" value="Chromosome"/>
</dbReference>
<evidence type="ECO:0000259" key="3">
    <source>
        <dbReference type="SMART" id="SM00642"/>
    </source>
</evidence>
<name>A0A5C1QD54_9SPIO</name>
<dbReference type="InterPro" id="IPR055074">
    <property type="entry name" value="NOMO1-3_2nd"/>
</dbReference>
<dbReference type="InterPro" id="IPR006047">
    <property type="entry name" value="GH13_cat_dom"/>
</dbReference>
<accession>A0A5C1QD54</accession>
<feature type="chain" id="PRO_5023011881" description="Glycosyl hydrolase family 13 catalytic domain-containing protein" evidence="2">
    <location>
        <begin position="23"/>
        <end position="844"/>
    </location>
</feature>
<dbReference type="InterPro" id="IPR045857">
    <property type="entry name" value="O16G_dom_2"/>
</dbReference>
<dbReference type="KEGG" id="sper:EW093_09855"/>
<dbReference type="Gene3D" id="3.20.20.80">
    <property type="entry name" value="Glycosidases"/>
    <property type="match status" value="1"/>
</dbReference>
<reference evidence="4 5" key="1">
    <citation type="submission" date="2019-02" db="EMBL/GenBank/DDBJ databases">
        <authorList>
            <person name="Fomenkov A."/>
            <person name="Dubinina G."/>
            <person name="Grabovich M."/>
            <person name="Vincze T."/>
            <person name="Roberts R.J."/>
        </authorList>
    </citation>
    <scope>NUCLEOTIDE SEQUENCE [LARGE SCALE GENOMIC DNA]</scope>
    <source>
        <strain evidence="4 5">P</strain>
    </source>
</reference>
<dbReference type="EMBL" id="CP035807">
    <property type="protein sequence ID" value="QEN05000.1"/>
    <property type="molecule type" value="Genomic_DNA"/>
</dbReference>
<dbReference type="InterPro" id="IPR017853">
    <property type="entry name" value="GH"/>
</dbReference>
<dbReference type="RefSeq" id="WP_149568241.1">
    <property type="nucleotide sequence ID" value="NZ_CP035807.1"/>
</dbReference>
<organism evidence="4 5">
    <name type="scientific">Thiospirochaeta perfilievii</name>
    <dbReference type="NCBI Taxonomy" id="252967"/>
    <lineage>
        <taxon>Bacteria</taxon>
        <taxon>Pseudomonadati</taxon>
        <taxon>Spirochaetota</taxon>
        <taxon>Spirochaetia</taxon>
        <taxon>Spirochaetales</taxon>
        <taxon>Spirochaetaceae</taxon>
        <taxon>Thiospirochaeta</taxon>
    </lineage>
</organism>